<protein>
    <submittedName>
        <fullName evidence="3">Translation initiation factor 2</fullName>
    </submittedName>
</protein>
<evidence type="ECO:0000256" key="2">
    <source>
        <dbReference type="SAM" id="Phobius"/>
    </source>
</evidence>
<feature type="transmembrane region" description="Helical" evidence="2">
    <location>
        <begin position="242"/>
        <end position="262"/>
    </location>
</feature>
<sequence length="447" mass="46161">MSWQDELRKLDSALVAGELTADEYRQRRDRVMVEAAGQNQGGQPATPAQAAPAQPAPAQPTPPQPTPPTPPPPNAMESTQIVAPVSGGFPTPPQQQPGTTERTQVVPGQQQQPPQQAGGNESAERTQVVPGSAMGGNPGNPGGNGGDAGERTQVVPGRTMNTGPNTGPHGVPQGMGGQPHFPPPQPRPAWETARPQQNQGQSPPPWMNDDGLPPDFGSAQSWPRQGPEIFTESGGGGKGKKIAIIAAVVVLVAAGITAFFLFKPGGSDTADPGGQNPPAASSTAPATPTGPKLPKGPFVVLDGTELDNQNITIDTAVKGKVPTEAEAAFLKAQGVTNVGMYVTKESDLVRAVWSFTPAAGADPKVLLTALDGYFANHNHTELSGLPDGVLGRALPDPAPGQRASFRGFYIADGVVLQIEAYGPDQAAAKEAFDKIVADQVKKFPPAA</sequence>
<dbReference type="RefSeq" id="WP_052021643.1">
    <property type="nucleotide sequence ID" value="NZ_AYXG01000179.1"/>
</dbReference>
<feature type="compositionally biased region" description="Low complexity" evidence="1">
    <location>
        <begin position="277"/>
        <end position="289"/>
    </location>
</feature>
<feature type="compositionally biased region" description="Gly residues" evidence="1">
    <location>
        <begin position="133"/>
        <end position="147"/>
    </location>
</feature>
<dbReference type="OrthoDB" id="3692386at2"/>
<evidence type="ECO:0000313" key="4">
    <source>
        <dbReference type="Proteomes" id="UP000019277"/>
    </source>
</evidence>
<comment type="caution">
    <text evidence="3">The sequence shown here is derived from an EMBL/GenBank/DDBJ whole genome shotgun (WGS) entry which is preliminary data.</text>
</comment>
<dbReference type="STRING" id="909613.UO65_4710"/>
<keyword evidence="2" id="KW-0812">Transmembrane</keyword>
<accession>W7IUD9</accession>
<dbReference type="EMBL" id="AYXG01000179">
    <property type="protein sequence ID" value="EWC60001.1"/>
    <property type="molecule type" value="Genomic_DNA"/>
</dbReference>
<keyword evidence="2" id="KW-0472">Membrane</keyword>
<keyword evidence="3" id="KW-0396">Initiation factor</keyword>
<gene>
    <name evidence="3" type="ORF">UO65_4710</name>
</gene>
<feature type="compositionally biased region" description="Low complexity" evidence="1">
    <location>
        <begin position="96"/>
        <end position="119"/>
    </location>
</feature>
<feature type="region of interest" description="Disordered" evidence="1">
    <location>
        <begin position="24"/>
        <end position="237"/>
    </location>
</feature>
<keyword evidence="4" id="KW-1185">Reference proteome</keyword>
<feature type="region of interest" description="Disordered" evidence="1">
    <location>
        <begin position="269"/>
        <end position="295"/>
    </location>
</feature>
<feature type="compositionally biased region" description="Pro residues" evidence="1">
    <location>
        <begin position="54"/>
        <end position="74"/>
    </location>
</feature>
<evidence type="ECO:0000256" key="1">
    <source>
        <dbReference type="SAM" id="MobiDB-lite"/>
    </source>
</evidence>
<keyword evidence="2" id="KW-1133">Transmembrane helix</keyword>
<dbReference type="eggNOG" id="ENOG50341WV">
    <property type="taxonomic scope" value="Bacteria"/>
</dbReference>
<feature type="compositionally biased region" description="Low complexity" evidence="1">
    <location>
        <begin position="35"/>
        <end position="53"/>
    </location>
</feature>
<proteinExistence type="predicted"/>
<dbReference type="GO" id="GO:0003743">
    <property type="term" value="F:translation initiation factor activity"/>
    <property type="evidence" value="ECO:0007669"/>
    <property type="project" value="UniProtKB-KW"/>
</dbReference>
<dbReference type="AlphaFoldDB" id="W7IUD9"/>
<name>W7IUD9_9PSEU</name>
<keyword evidence="3" id="KW-0648">Protein biosynthesis</keyword>
<organism evidence="3 4">
    <name type="scientific">Actinokineospora spheciospongiae</name>
    <dbReference type="NCBI Taxonomy" id="909613"/>
    <lineage>
        <taxon>Bacteria</taxon>
        <taxon>Bacillati</taxon>
        <taxon>Actinomycetota</taxon>
        <taxon>Actinomycetes</taxon>
        <taxon>Pseudonocardiales</taxon>
        <taxon>Pseudonocardiaceae</taxon>
        <taxon>Actinokineospora</taxon>
    </lineage>
</organism>
<reference evidence="3 4" key="1">
    <citation type="journal article" date="2014" name="Genome Announc.">
        <title>Draft Genome Sequence of the Antitrypanosomally Active Sponge-Associated Bacterium Actinokineospora sp. Strain EG49.</title>
        <authorList>
            <person name="Harjes J."/>
            <person name="Ryu T."/>
            <person name="Abdelmohsen U.R."/>
            <person name="Moitinho-Silva L."/>
            <person name="Horn H."/>
            <person name="Ravasi T."/>
            <person name="Hentschel U."/>
        </authorList>
    </citation>
    <scope>NUCLEOTIDE SEQUENCE [LARGE SCALE GENOMIC DNA]</scope>
    <source>
        <strain evidence="3 4">EG49</strain>
    </source>
</reference>
<evidence type="ECO:0000313" key="3">
    <source>
        <dbReference type="EMBL" id="EWC60001.1"/>
    </source>
</evidence>
<dbReference type="Proteomes" id="UP000019277">
    <property type="component" value="Unassembled WGS sequence"/>
</dbReference>
<dbReference type="PATRIC" id="fig|909613.9.peg.4712"/>